<dbReference type="PROSITE" id="PS00837">
    <property type="entry name" value="ALADH_PNT_2"/>
    <property type="match status" value="1"/>
</dbReference>
<dbReference type="SMART" id="SM01002">
    <property type="entry name" value="AlaDh_PNT_C"/>
    <property type="match status" value="1"/>
</dbReference>
<keyword evidence="7" id="KW-0520">NAD</keyword>
<proteinExistence type="inferred from homology"/>
<reference evidence="12" key="1">
    <citation type="journal article" date="2019" name="Int. J. Syst. Evol. Microbiol.">
        <title>The Global Catalogue of Microorganisms (GCM) 10K type strain sequencing project: providing services to taxonomists for standard genome sequencing and annotation.</title>
        <authorList>
            <consortium name="The Broad Institute Genomics Platform"/>
            <consortium name="The Broad Institute Genome Sequencing Center for Infectious Disease"/>
            <person name="Wu L."/>
            <person name="Ma J."/>
        </authorList>
    </citation>
    <scope>NUCLEOTIDE SEQUENCE [LARGE SCALE GENOMIC DNA]</scope>
    <source>
        <strain evidence="12">JCM 18401</strain>
    </source>
</reference>
<organism evidence="11 12">
    <name type="scientific">Ferrimonas pelagia</name>
    <dbReference type="NCBI Taxonomy" id="1177826"/>
    <lineage>
        <taxon>Bacteria</taxon>
        <taxon>Pseudomonadati</taxon>
        <taxon>Pseudomonadota</taxon>
        <taxon>Gammaproteobacteria</taxon>
        <taxon>Alteromonadales</taxon>
        <taxon>Ferrimonadaceae</taxon>
        <taxon>Ferrimonas</taxon>
    </lineage>
</organism>
<dbReference type="EMBL" id="BAABJZ010000020">
    <property type="protein sequence ID" value="GAA4881376.1"/>
    <property type="molecule type" value="Genomic_DNA"/>
</dbReference>
<evidence type="ECO:0000256" key="7">
    <source>
        <dbReference type="ARBA" id="ARBA00023027"/>
    </source>
</evidence>
<dbReference type="SUPFAM" id="SSF52283">
    <property type="entry name" value="Formate/glycerate dehydrogenase catalytic domain-like"/>
    <property type="match status" value="1"/>
</dbReference>
<evidence type="ECO:0000256" key="6">
    <source>
        <dbReference type="ARBA" id="ARBA00022967"/>
    </source>
</evidence>
<dbReference type="InterPro" id="IPR036291">
    <property type="entry name" value="NAD(P)-bd_dom_sf"/>
</dbReference>
<evidence type="ECO:0000256" key="1">
    <source>
        <dbReference type="ARBA" id="ARBA00003943"/>
    </source>
</evidence>
<dbReference type="InterPro" id="IPR007698">
    <property type="entry name" value="AlaDH/PNT_NAD(H)-bd"/>
</dbReference>
<dbReference type="PANTHER" id="PTHR10160:SF19">
    <property type="entry name" value="PROTON-TRANSLOCATING NAD(P)(+) TRANSHYDROGENASE"/>
    <property type="match status" value="1"/>
</dbReference>
<dbReference type="Pfam" id="PF01262">
    <property type="entry name" value="AlaDh_PNT_C"/>
    <property type="match status" value="1"/>
</dbReference>
<comment type="caution">
    <text evidence="11">The sequence shown here is derived from an EMBL/GenBank/DDBJ whole genome shotgun (WGS) entry which is preliminary data.</text>
</comment>
<sequence>MKIAVIKETYPEETRVALIPANVSKLIKAGLNVTIQAGAGELAGFDDVLYTDAGAEIAPGQAETLKDASAVLTLHGYGSALDTLLPALAPGQTLIAMMDPLAGPQVAQQLAQAEINGIALELVPRITRAQSMDVLSSNATIAGYKAALLGATHSHQLFPMMMTAAGTLKPARVFIMGVGVAGLQACATAKRLGAVVEAYDIRPAAREQILSVGARPVELNIEAENTETKGGYAKEQSDDFIARQQAAMADVLAQQDVVITTAAIPGRKAPVLITETQLQAMKPGAVIVDLAAETGGNCALTQAGETVVHHGVTILGPKNFAATVPNHASQMFGTNLTNLLLLMAQERGLNWDFEDEIIRDTTVSYQGEVVNARLRELLGLAPQQPTTDETNNQEAS</sequence>
<evidence type="ECO:0000256" key="8">
    <source>
        <dbReference type="ARBA" id="ARBA00048202"/>
    </source>
</evidence>
<dbReference type="Gene3D" id="3.40.50.720">
    <property type="entry name" value="NAD(P)-binding Rossmann-like Domain"/>
    <property type="match status" value="2"/>
</dbReference>
<feature type="domain" description="Alanine dehydrogenase/pyridine nucleotide transhydrogenase N-terminal" evidence="10">
    <location>
        <begin position="4"/>
        <end position="142"/>
    </location>
</feature>
<comment type="function">
    <text evidence="1">The transhydrogenation between NADH and NADP is coupled to respiration and ATP hydrolysis and functions as a proton pump across the membrane.</text>
</comment>
<name>A0ABP9EUB0_9GAMM</name>
<evidence type="ECO:0000313" key="12">
    <source>
        <dbReference type="Proteomes" id="UP001499988"/>
    </source>
</evidence>
<comment type="similarity">
    <text evidence="2">Belongs to the AlaDH/PNT family.</text>
</comment>
<dbReference type="RefSeq" id="WP_345334676.1">
    <property type="nucleotide sequence ID" value="NZ_BAABJZ010000020.1"/>
</dbReference>
<evidence type="ECO:0000256" key="5">
    <source>
        <dbReference type="ARBA" id="ARBA00022857"/>
    </source>
</evidence>
<protein>
    <recommendedName>
        <fullName evidence="3">proton-translocating NAD(P)(+) transhydrogenase</fullName>
        <ecNumber evidence="3">7.1.1.1</ecNumber>
    </recommendedName>
</protein>
<dbReference type="CDD" id="cd05304">
    <property type="entry name" value="Rubrum_tdh"/>
    <property type="match status" value="1"/>
</dbReference>
<keyword evidence="4" id="KW-0547">Nucleotide-binding</keyword>
<dbReference type="EC" id="7.1.1.1" evidence="3"/>
<evidence type="ECO:0000256" key="2">
    <source>
        <dbReference type="ARBA" id="ARBA00005689"/>
    </source>
</evidence>
<keyword evidence="5" id="KW-0521">NADP</keyword>
<evidence type="ECO:0000313" key="11">
    <source>
        <dbReference type="EMBL" id="GAA4881376.1"/>
    </source>
</evidence>
<dbReference type="Pfam" id="PF05222">
    <property type="entry name" value="AlaDh_PNT_N"/>
    <property type="match status" value="1"/>
</dbReference>
<comment type="catalytic activity">
    <reaction evidence="8">
        <text>NAD(+) + NADPH + H(+)(in) = NADH + NADP(+) + H(+)(out)</text>
        <dbReference type="Rhea" id="RHEA:47992"/>
        <dbReference type="ChEBI" id="CHEBI:15378"/>
        <dbReference type="ChEBI" id="CHEBI:57540"/>
        <dbReference type="ChEBI" id="CHEBI:57783"/>
        <dbReference type="ChEBI" id="CHEBI:57945"/>
        <dbReference type="ChEBI" id="CHEBI:58349"/>
        <dbReference type="EC" id="7.1.1.1"/>
    </reaction>
</comment>
<dbReference type="InterPro" id="IPR008143">
    <property type="entry name" value="Ala_DH/PNT_CS2"/>
</dbReference>
<keyword evidence="12" id="KW-1185">Reference proteome</keyword>
<feature type="domain" description="Alanine dehydrogenase/pyridine nucleotide transhydrogenase NAD(H)-binding" evidence="9">
    <location>
        <begin position="151"/>
        <end position="316"/>
    </location>
</feature>
<evidence type="ECO:0000256" key="3">
    <source>
        <dbReference type="ARBA" id="ARBA00012943"/>
    </source>
</evidence>
<dbReference type="InterPro" id="IPR007886">
    <property type="entry name" value="AlaDH/PNT_N"/>
</dbReference>
<evidence type="ECO:0000259" key="10">
    <source>
        <dbReference type="SMART" id="SM01003"/>
    </source>
</evidence>
<keyword evidence="6" id="KW-1278">Translocase</keyword>
<dbReference type="PANTHER" id="PTHR10160">
    <property type="entry name" value="NAD(P) TRANSHYDROGENASE"/>
    <property type="match status" value="1"/>
</dbReference>
<accession>A0ABP9EUB0</accession>
<gene>
    <name evidence="11" type="ORF">GCM10023333_14410</name>
</gene>
<evidence type="ECO:0000256" key="4">
    <source>
        <dbReference type="ARBA" id="ARBA00022741"/>
    </source>
</evidence>
<dbReference type="Proteomes" id="UP001499988">
    <property type="component" value="Unassembled WGS sequence"/>
</dbReference>
<dbReference type="SUPFAM" id="SSF51735">
    <property type="entry name" value="NAD(P)-binding Rossmann-fold domains"/>
    <property type="match status" value="1"/>
</dbReference>
<dbReference type="SMART" id="SM01003">
    <property type="entry name" value="AlaDh_PNT_N"/>
    <property type="match status" value="1"/>
</dbReference>
<evidence type="ECO:0000259" key="9">
    <source>
        <dbReference type="SMART" id="SM01002"/>
    </source>
</evidence>